<organism evidence="12 13">
    <name type="scientific">Oceanicella actignis</name>
    <dbReference type="NCBI Taxonomy" id="1189325"/>
    <lineage>
        <taxon>Bacteria</taxon>
        <taxon>Pseudomonadati</taxon>
        <taxon>Pseudomonadota</taxon>
        <taxon>Alphaproteobacteria</taxon>
        <taxon>Rhodobacterales</taxon>
        <taxon>Paracoccaceae</taxon>
        <taxon>Oceanicella</taxon>
    </lineage>
</organism>
<accession>A0A1M7SXK0</accession>
<comment type="pathway">
    <text evidence="9">One-carbon metabolism; formaldehyde assimilation via serine pathway.</text>
</comment>
<dbReference type="STRING" id="1189325.SAMN04488119_101363"/>
<dbReference type="Gene3D" id="3.40.50.261">
    <property type="entry name" value="Succinyl-CoA synthetase domains"/>
    <property type="match status" value="1"/>
</dbReference>
<dbReference type="FunFam" id="3.30.1490.20:FF:000002">
    <property type="entry name" value="Succinate--CoA ligase [ADP-forming] subunit beta"/>
    <property type="match status" value="1"/>
</dbReference>
<feature type="binding site" evidence="10">
    <location>
        <position position="209"/>
    </location>
    <ligand>
        <name>Mg(2+)</name>
        <dbReference type="ChEBI" id="CHEBI:18420"/>
    </ligand>
</feature>
<dbReference type="GO" id="GO:0006099">
    <property type="term" value="P:tricarboxylic acid cycle"/>
    <property type="evidence" value="ECO:0007669"/>
    <property type="project" value="UniProtKB-UniRule"/>
</dbReference>
<keyword evidence="6 10" id="KW-0067">ATP-binding</keyword>
<feature type="binding site" evidence="10">
    <location>
        <position position="109"/>
    </location>
    <ligand>
        <name>ATP</name>
        <dbReference type="ChEBI" id="CHEBI:30616"/>
    </ligand>
</feature>
<comment type="cofactor">
    <cofactor evidence="10">
        <name>Mg(2+)</name>
        <dbReference type="ChEBI" id="CHEBI:18420"/>
    </cofactor>
    <text evidence="10">Binds 1 Mg(2+) ion per subunit.</text>
</comment>
<dbReference type="PROSITE" id="PS01217">
    <property type="entry name" value="SUCCINYL_COA_LIG_3"/>
    <property type="match status" value="1"/>
</dbReference>
<comment type="catalytic activity">
    <reaction evidence="8">
        <text>(S)-malate + ATP + CoA = (S)-malyl-CoA + ADP + phosphate</text>
        <dbReference type="Rhea" id="RHEA:26193"/>
        <dbReference type="ChEBI" id="CHEBI:15589"/>
        <dbReference type="ChEBI" id="CHEBI:30616"/>
        <dbReference type="ChEBI" id="CHEBI:43474"/>
        <dbReference type="ChEBI" id="CHEBI:57287"/>
        <dbReference type="ChEBI" id="CHEBI:57317"/>
        <dbReference type="ChEBI" id="CHEBI:456216"/>
        <dbReference type="EC" id="6.2.1.9"/>
    </reaction>
</comment>
<feature type="binding site" evidence="10">
    <location>
        <position position="274"/>
    </location>
    <ligand>
        <name>substrate</name>
        <note>ligand shared with subunit alpha</note>
    </ligand>
</feature>
<dbReference type="GO" id="GO:0005524">
    <property type="term" value="F:ATP binding"/>
    <property type="evidence" value="ECO:0007669"/>
    <property type="project" value="UniProtKB-UniRule"/>
</dbReference>
<dbReference type="AlphaFoldDB" id="A0A1M7SXK0"/>
<feature type="binding site" evidence="10">
    <location>
        <position position="112"/>
    </location>
    <ligand>
        <name>ATP</name>
        <dbReference type="ChEBI" id="CHEBI:30616"/>
    </ligand>
</feature>
<dbReference type="SUPFAM" id="SSF56059">
    <property type="entry name" value="Glutathione synthetase ATP-binding domain-like"/>
    <property type="match status" value="1"/>
</dbReference>
<feature type="binding site" evidence="10">
    <location>
        <position position="46"/>
    </location>
    <ligand>
        <name>ATP</name>
        <dbReference type="ChEBI" id="CHEBI:30616"/>
    </ligand>
</feature>
<gene>
    <name evidence="10" type="primary">sucC</name>
    <name evidence="12" type="ORF">SAMN05216200_103365</name>
</gene>
<dbReference type="InterPro" id="IPR017866">
    <property type="entry name" value="Succ-CoA_synthase_bsu_CS"/>
</dbReference>
<dbReference type="PIRSF" id="PIRSF001554">
    <property type="entry name" value="SucCS_beta"/>
    <property type="match status" value="1"/>
</dbReference>
<comment type="catalytic activity">
    <reaction evidence="10">
        <text>GTP + succinate + CoA = succinyl-CoA + GDP + phosphate</text>
        <dbReference type="Rhea" id="RHEA:22120"/>
        <dbReference type="ChEBI" id="CHEBI:30031"/>
        <dbReference type="ChEBI" id="CHEBI:37565"/>
        <dbReference type="ChEBI" id="CHEBI:43474"/>
        <dbReference type="ChEBI" id="CHEBI:57287"/>
        <dbReference type="ChEBI" id="CHEBI:57292"/>
        <dbReference type="ChEBI" id="CHEBI:58189"/>
    </reaction>
</comment>
<feature type="binding site" evidence="10">
    <location>
        <position position="223"/>
    </location>
    <ligand>
        <name>Mg(2+)</name>
        <dbReference type="ChEBI" id="CHEBI:18420"/>
    </ligand>
</feature>
<dbReference type="InterPro" id="IPR016102">
    <property type="entry name" value="Succinyl-CoA_synth-like"/>
</dbReference>
<evidence type="ECO:0000256" key="6">
    <source>
        <dbReference type="ARBA" id="ARBA00022840"/>
    </source>
</evidence>
<keyword evidence="7 10" id="KW-0460">Magnesium</keyword>
<dbReference type="NCBIfam" id="TIGR01016">
    <property type="entry name" value="sucCoAbeta"/>
    <property type="match status" value="1"/>
</dbReference>
<dbReference type="HAMAP" id="MF_00558">
    <property type="entry name" value="Succ_CoA_beta"/>
    <property type="match status" value="1"/>
</dbReference>
<evidence type="ECO:0000256" key="7">
    <source>
        <dbReference type="ARBA" id="ARBA00022842"/>
    </source>
</evidence>
<protein>
    <recommendedName>
        <fullName evidence="10">Succinate--CoA ligase [ADP-forming] subunit beta</fullName>
        <ecNumber evidence="10">6.2.1.5</ecNumber>
    </recommendedName>
    <alternativeName>
        <fullName evidence="10">Succinyl-CoA synthetase subunit beta</fullName>
        <shortName evidence="10">SCS-beta</shortName>
    </alternativeName>
</protein>
<dbReference type="PANTHER" id="PTHR11815:SF10">
    <property type="entry name" value="SUCCINATE--COA LIGASE [GDP-FORMING] SUBUNIT BETA, MITOCHONDRIAL"/>
    <property type="match status" value="1"/>
</dbReference>
<evidence type="ECO:0000313" key="13">
    <source>
        <dbReference type="Proteomes" id="UP000184066"/>
    </source>
</evidence>
<dbReference type="GO" id="GO:0004776">
    <property type="term" value="F:succinate-CoA ligase (GDP-forming) activity"/>
    <property type="evidence" value="ECO:0007669"/>
    <property type="project" value="RHEA"/>
</dbReference>
<dbReference type="InterPro" id="IPR011761">
    <property type="entry name" value="ATP-grasp"/>
</dbReference>
<keyword evidence="5 10" id="KW-0547">Nucleotide-binding</keyword>
<dbReference type="OrthoDB" id="9802602at2"/>
<dbReference type="GO" id="GO:0004775">
    <property type="term" value="F:succinate-CoA ligase (ADP-forming) activity"/>
    <property type="evidence" value="ECO:0007669"/>
    <property type="project" value="UniProtKB-UniRule"/>
</dbReference>
<dbReference type="GO" id="GO:0006104">
    <property type="term" value="P:succinyl-CoA metabolic process"/>
    <property type="evidence" value="ECO:0007669"/>
    <property type="project" value="TreeGrafter"/>
</dbReference>
<feature type="domain" description="ATP-grasp" evidence="11">
    <location>
        <begin position="9"/>
        <end position="241"/>
    </location>
</feature>
<dbReference type="Gene3D" id="3.30.1490.20">
    <property type="entry name" value="ATP-grasp fold, A domain"/>
    <property type="match status" value="1"/>
</dbReference>
<dbReference type="Pfam" id="PF00549">
    <property type="entry name" value="Ligase_CoA"/>
    <property type="match status" value="1"/>
</dbReference>
<keyword evidence="4 10" id="KW-0479">Metal-binding</keyword>
<evidence type="ECO:0000256" key="8">
    <source>
        <dbReference type="ARBA" id="ARBA00052241"/>
    </source>
</evidence>
<evidence type="ECO:0000256" key="5">
    <source>
        <dbReference type="ARBA" id="ARBA00022741"/>
    </source>
</evidence>
<dbReference type="RefSeq" id="WP_072746919.1">
    <property type="nucleotide sequence ID" value="NZ_FOHL01000001.1"/>
</dbReference>
<evidence type="ECO:0000259" key="11">
    <source>
        <dbReference type="PROSITE" id="PS50975"/>
    </source>
</evidence>
<evidence type="ECO:0000256" key="4">
    <source>
        <dbReference type="ARBA" id="ARBA00022723"/>
    </source>
</evidence>
<dbReference type="FunFam" id="3.30.470.20:FF:000002">
    <property type="entry name" value="Succinate--CoA ligase [ADP-forming] subunit beta"/>
    <property type="match status" value="1"/>
</dbReference>
<dbReference type="PANTHER" id="PTHR11815">
    <property type="entry name" value="SUCCINYL-COA SYNTHETASE BETA CHAIN"/>
    <property type="match status" value="1"/>
</dbReference>
<comment type="subunit">
    <text evidence="10">Heterotetramer of two alpha and two beta subunits.</text>
</comment>
<dbReference type="NCBIfam" id="NF001913">
    <property type="entry name" value="PRK00696.1"/>
    <property type="match status" value="1"/>
</dbReference>
<dbReference type="Pfam" id="PF08442">
    <property type="entry name" value="ATP-grasp_2"/>
    <property type="match status" value="1"/>
</dbReference>
<dbReference type="EMBL" id="FRDL01000003">
    <property type="protein sequence ID" value="SHN63104.1"/>
    <property type="molecule type" value="Genomic_DNA"/>
</dbReference>
<feature type="binding site" evidence="10">
    <location>
        <begin position="53"/>
        <end position="55"/>
    </location>
    <ligand>
        <name>ATP</name>
        <dbReference type="ChEBI" id="CHEBI:30616"/>
    </ligand>
</feature>
<keyword evidence="2 10" id="KW-0816">Tricarboxylic acid cycle</keyword>
<dbReference type="Gene3D" id="3.30.470.20">
    <property type="entry name" value="ATP-grasp fold, B domain"/>
    <property type="match status" value="1"/>
</dbReference>
<name>A0A1M7SXK0_9RHOB</name>
<evidence type="ECO:0000256" key="2">
    <source>
        <dbReference type="ARBA" id="ARBA00022532"/>
    </source>
</evidence>
<dbReference type="InterPro" id="IPR013650">
    <property type="entry name" value="ATP-grasp_succ-CoA_synth-type"/>
</dbReference>
<evidence type="ECO:0000256" key="9">
    <source>
        <dbReference type="ARBA" id="ARBA00060690"/>
    </source>
</evidence>
<dbReference type="InterPro" id="IPR005811">
    <property type="entry name" value="SUCC_ACL_C"/>
</dbReference>
<dbReference type="GO" id="GO:0050074">
    <property type="term" value="F:malate-CoA ligase activity"/>
    <property type="evidence" value="ECO:0007669"/>
    <property type="project" value="UniProtKB-EC"/>
</dbReference>
<comment type="function">
    <text evidence="10">Succinyl-CoA synthetase functions in the citric acid cycle (TCA), coupling the hydrolysis of succinyl-CoA to the synthesis of either ATP or GTP and thus represents the only step of substrate-level phosphorylation in the TCA. The beta subunit provides nucleotide specificity of the enzyme and binds the substrate succinate, while the binding sites for coenzyme A and phosphate are found in the alpha subunit.</text>
</comment>
<sequence length="402" mass="43289">MNIHEYQAKQLLREYGAPVADGRVVTRAEEAKTAAGELDGPLWVVKAQIHAGGRGKGRFKEPDAGDKGGVRLARSVEEAAEEARRMLGRTLVTHQTGPAGKQVNRIYIEEGADIERELYLALLVDRETSRISFIASTEGGMDIEEVAAATPEKIVTFSVDPATGVSGFHGRKVAFALGLKGQAYKDCVKLAGQLYKLFVEKDVNLLEINPLIVMTDGRLRCLDCKMNFDSNALYRHPEIMALRDESEEDPKELEASKYDLNYIALDGEIGCMVNGAGLAMATMDIIKLYGGEPANFLDVGGGATKEKVAEAFKIITSDPNVKGILVNIFGGIMRCDVIAEGIVAAVKEVGLSVPLVVRLEGTNVELGKKIINESGLDVIAADNLSDAAEKIVKAVKAAKETN</sequence>
<dbReference type="InterPro" id="IPR005809">
    <property type="entry name" value="Succ_CoA_ligase-like_bsu"/>
</dbReference>
<evidence type="ECO:0000256" key="1">
    <source>
        <dbReference type="ARBA" id="ARBA00009182"/>
    </source>
</evidence>
<reference evidence="12 13" key="1">
    <citation type="submission" date="2016-12" db="EMBL/GenBank/DDBJ databases">
        <authorList>
            <person name="Song W.-J."/>
            <person name="Kurnit D.M."/>
        </authorList>
    </citation>
    <scope>NUCLEOTIDE SEQUENCE [LARGE SCALE GENOMIC DNA]</scope>
    <source>
        <strain evidence="12 13">CGMCC 1.10808</strain>
    </source>
</reference>
<dbReference type="InterPro" id="IPR013815">
    <property type="entry name" value="ATP_grasp_subdomain_1"/>
</dbReference>
<dbReference type="Proteomes" id="UP000184066">
    <property type="component" value="Unassembled WGS sequence"/>
</dbReference>
<dbReference type="UniPathway" id="UPA00223">
    <property type="reaction ID" value="UER00999"/>
</dbReference>
<dbReference type="PROSITE" id="PS50975">
    <property type="entry name" value="ATP_GRASP"/>
    <property type="match status" value="1"/>
</dbReference>
<evidence type="ECO:0000256" key="3">
    <source>
        <dbReference type="ARBA" id="ARBA00022598"/>
    </source>
</evidence>
<keyword evidence="13" id="KW-1185">Reference proteome</keyword>
<comment type="catalytic activity">
    <reaction evidence="10">
        <text>succinate + ATP + CoA = succinyl-CoA + ADP + phosphate</text>
        <dbReference type="Rhea" id="RHEA:17661"/>
        <dbReference type="ChEBI" id="CHEBI:30031"/>
        <dbReference type="ChEBI" id="CHEBI:30616"/>
        <dbReference type="ChEBI" id="CHEBI:43474"/>
        <dbReference type="ChEBI" id="CHEBI:57287"/>
        <dbReference type="ChEBI" id="CHEBI:57292"/>
        <dbReference type="ChEBI" id="CHEBI:456216"/>
        <dbReference type="EC" id="6.2.1.5"/>
    </reaction>
</comment>
<dbReference type="FunFam" id="3.40.50.261:FF:000001">
    <property type="entry name" value="Succinate--CoA ligase [ADP-forming] subunit beta"/>
    <property type="match status" value="1"/>
</dbReference>
<dbReference type="GO" id="GO:0005829">
    <property type="term" value="C:cytosol"/>
    <property type="evidence" value="ECO:0007669"/>
    <property type="project" value="TreeGrafter"/>
</dbReference>
<dbReference type="GO" id="GO:0000287">
    <property type="term" value="F:magnesium ion binding"/>
    <property type="evidence" value="ECO:0007669"/>
    <property type="project" value="UniProtKB-UniRule"/>
</dbReference>
<evidence type="ECO:0000256" key="10">
    <source>
        <dbReference type="HAMAP-Rule" id="MF_00558"/>
    </source>
</evidence>
<proteinExistence type="inferred from homology"/>
<comment type="pathway">
    <text evidence="10">Carbohydrate metabolism; tricarboxylic acid cycle; succinate from succinyl-CoA (ligase route): step 1/1.</text>
</comment>
<feature type="binding site" evidence="10">
    <location>
        <begin position="331"/>
        <end position="333"/>
    </location>
    <ligand>
        <name>substrate</name>
        <note>ligand shared with subunit alpha</note>
    </ligand>
</feature>
<dbReference type="GO" id="GO:0042709">
    <property type="term" value="C:succinate-CoA ligase complex"/>
    <property type="evidence" value="ECO:0007669"/>
    <property type="project" value="TreeGrafter"/>
</dbReference>
<evidence type="ECO:0000313" key="12">
    <source>
        <dbReference type="EMBL" id="SHN63104.1"/>
    </source>
</evidence>
<keyword evidence="3 10" id="KW-0436">Ligase</keyword>
<dbReference type="EC" id="6.2.1.5" evidence="10"/>
<comment type="similarity">
    <text evidence="1 10">Belongs to the succinate/malate CoA ligase beta subunit family.</text>
</comment>
<feature type="binding site" evidence="10">
    <location>
        <position position="117"/>
    </location>
    <ligand>
        <name>ATP</name>
        <dbReference type="ChEBI" id="CHEBI:30616"/>
    </ligand>
</feature>
<dbReference type="SUPFAM" id="SSF52210">
    <property type="entry name" value="Succinyl-CoA synthetase domains"/>
    <property type="match status" value="1"/>
</dbReference>